<dbReference type="AlphaFoldDB" id="A0A518ATW1"/>
<feature type="region of interest" description="Disordered" evidence="1">
    <location>
        <begin position="79"/>
        <end position="101"/>
    </location>
</feature>
<name>A0A518ATW1_9BACT</name>
<evidence type="ECO:0000313" key="2">
    <source>
        <dbReference type="EMBL" id="QDU58161.1"/>
    </source>
</evidence>
<evidence type="ECO:0000313" key="3">
    <source>
        <dbReference type="Proteomes" id="UP000315750"/>
    </source>
</evidence>
<feature type="region of interest" description="Disordered" evidence="1">
    <location>
        <begin position="16"/>
        <end position="40"/>
    </location>
</feature>
<reference evidence="2 3" key="1">
    <citation type="submission" date="2019-02" db="EMBL/GenBank/DDBJ databases">
        <title>Deep-cultivation of Planctomycetes and their phenomic and genomic characterization uncovers novel biology.</title>
        <authorList>
            <person name="Wiegand S."/>
            <person name="Jogler M."/>
            <person name="Boedeker C."/>
            <person name="Pinto D."/>
            <person name="Vollmers J."/>
            <person name="Rivas-Marin E."/>
            <person name="Kohn T."/>
            <person name="Peeters S.H."/>
            <person name="Heuer A."/>
            <person name="Rast P."/>
            <person name="Oberbeckmann S."/>
            <person name="Bunk B."/>
            <person name="Jeske O."/>
            <person name="Meyerdierks A."/>
            <person name="Storesund J.E."/>
            <person name="Kallscheuer N."/>
            <person name="Luecker S."/>
            <person name="Lage O.M."/>
            <person name="Pohl T."/>
            <person name="Merkel B.J."/>
            <person name="Hornburger P."/>
            <person name="Mueller R.-W."/>
            <person name="Bruemmer F."/>
            <person name="Labrenz M."/>
            <person name="Spormann A.M."/>
            <person name="Op den Camp H."/>
            <person name="Overmann J."/>
            <person name="Amann R."/>
            <person name="Jetten M.S.M."/>
            <person name="Mascher T."/>
            <person name="Medema M.H."/>
            <person name="Devos D.P."/>
            <person name="Kaster A.-K."/>
            <person name="Ovreas L."/>
            <person name="Rohde M."/>
            <person name="Galperin M.Y."/>
            <person name="Jogler C."/>
        </authorList>
    </citation>
    <scope>NUCLEOTIDE SEQUENCE [LARGE SCALE GENOMIC DNA]</scope>
    <source>
        <strain evidence="2 3">Pan181</strain>
    </source>
</reference>
<keyword evidence="3" id="KW-1185">Reference proteome</keyword>
<sequence length="101" mass="11327">MARKVINRKELRAEAEAAEAAEAADGTTKKVKKKAKRKSRAKAAKEVRLKAFWGVFNQSLRRVALYDFNQKKEAEKKAEELSASGKSPHFVQPVKEAIEEA</sequence>
<dbReference type="KEGG" id="amuc:Pan181_43880"/>
<protein>
    <submittedName>
        <fullName evidence="2">Uncharacterized protein</fullName>
    </submittedName>
</protein>
<gene>
    <name evidence="2" type="ORF">Pan181_43880</name>
</gene>
<dbReference type="EMBL" id="CP036278">
    <property type="protein sequence ID" value="QDU58161.1"/>
    <property type="molecule type" value="Genomic_DNA"/>
</dbReference>
<dbReference type="Proteomes" id="UP000315750">
    <property type="component" value="Chromosome"/>
</dbReference>
<evidence type="ECO:0000256" key="1">
    <source>
        <dbReference type="SAM" id="MobiDB-lite"/>
    </source>
</evidence>
<dbReference type="RefSeq" id="WP_145249769.1">
    <property type="nucleotide sequence ID" value="NZ_CP036278.1"/>
</dbReference>
<accession>A0A518ATW1</accession>
<proteinExistence type="predicted"/>
<feature type="compositionally biased region" description="Basic residues" evidence="1">
    <location>
        <begin position="29"/>
        <end position="40"/>
    </location>
</feature>
<organism evidence="2 3">
    <name type="scientific">Aeoliella mucimassa</name>
    <dbReference type="NCBI Taxonomy" id="2527972"/>
    <lineage>
        <taxon>Bacteria</taxon>
        <taxon>Pseudomonadati</taxon>
        <taxon>Planctomycetota</taxon>
        <taxon>Planctomycetia</taxon>
        <taxon>Pirellulales</taxon>
        <taxon>Lacipirellulaceae</taxon>
        <taxon>Aeoliella</taxon>
    </lineage>
</organism>